<gene>
    <name evidence="1" type="ORF">E5352_10890</name>
</gene>
<accession>A0A4S2CYZ9</accession>
<dbReference type="RefSeq" id="WP_136005172.1">
    <property type="nucleotide sequence ID" value="NZ_SRYW01000008.1"/>
</dbReference>
<evidence type="ECO:0000313" key="2">
    <source>
        <dbReference type="Proteomes" id="UP000306631"/>
    </source>
</evidence>
<evidence type="ECO:0000313" key="1">
    <source>
        <dbReference type="EMBL" id="TGY33876.1"/>
    </source>
</evidence>
<sequence length="127" mass="13464">MTAHNSLRISGITVVVVAALSATSCSSPQGCNYSVINHESHSSLAQHYEVNVQGALAKDSVPEGPAIELQLITVQVEFPKPGTRAWRVFYALTDSGGRYLSSGTCALGLQECSKMMIDAARAACHVK</sequence>
<dbReference type="Proteomes" id="UP000306631">
    <property type="component" value="Unassembled WGS sequence"/>
</dbReference>
<organism evidence="1 2">
    <name type="scientific">Stenotrophomonas maltophilia</name>
    <name type="common">Pseudomonas maltophilia</name>
    <name type="synonym">Xanthomonas maltophilia</name>
    <dbReference type="NCBI Taxonomy" id="40324"/>
    <lineage>
        <taxon>Bacteria</taxon>
        <taxon>Pseudomonadati</taxon>
        <taxon>Pseudomonadota</taxon>
        <taxon>Gammaproteobacteria</taxon>
        <taxon>Lysobacterales</taxon>
        <taxon>Lysobacteraceae</taxon>
        <taxon>Stenotrophomonas</taxon>
        <taxon>Stenotrophomonas maltophilia group</taxon>
    </lineage>
</organism>
<comment type="caution">
    <text evidence="1">The sequence shown here is derived from an EMBL/GenBank/DDBJ whole genome shotgun (WGS) entry which is preliminary data.</text>
</comment>
<protein>
    <submittedName>
        <fullName evidence="1">Uncharacterized protein</fullName>
    </submittedName>
</protein>
<name>A0A4S2CYZ9_STEMA</name>
<dbReference type="AlphaFoldDB" id="A0A4S2CYZ9"/>
<dbReference type="EMBL" id="SRYW01000008">
    <property type="protein sequence ID" value="TGY33876.1"/>
    <property type="molecule type" value="Genomic_DNA"/>
</dbReference>
<proteinExistence type="predicted"/>
<dbReference type="OrthoDB" id="6058663at2"/>
<reference evidence="1 2" key="1">
    <citation type="submission" date="2019-04" db="EMBL/GenBank/DDBJ databases">
        <title>Microbes associate with the intestines of laboratory mice.</title>
        <authorList>
            <person name="Navarre W."/>
            <person name="Wong E."/>
            <person name="Huang K."/>
            <person name="Tropini C."/>
            <person name="Ng K."/>
            <person name="Yu B."/>
        </authorList>
    </citation>
    <scope>NUCLEOTIDE SEQUENCE [LARGE SCALE GENOMIC DNA]</scope>
    <source>
        <strain evidence="1 2">NM62_B4-13</strain>
    </source>
</reference>